<organism evidence="4 5">
    <name type="scientific">Xylanimonas ulmi</name>
    <dbReference type="NCBI Taxonomy" id="228973"/>
    <lineage>
        <taxon>Bacteria</taxon>
        <taxon>Bacillati</taxon>
        <taxon>Actinomycetota</taxon>
        <taxon>Actinomycetes</taxon>
        <taxon>Micrococcales</taxon>
        <taxon>Promicromonosporaceae</taxon>
        <taxon>Xylanimonas</taxon>
    </lineage>
</organism>
<proteinExistence type="inferred from homology"/>
<dbReference type="Pfam" id="PF01370">
    <property type="entry name" value="Epimerase"/>
    <property type="match status" value="1"/>
</dbReference>
<evidence type="ECO:0008006" key="6">
    <source>
        <dbReference type="Google" id="ProtNLM"/>
    </source>
</evidence>
<evidence type="ECO:0000256" key="1">
    <source>
        <dbReference type="ARBA" id="ARBA00009353"/>
    </source>
</evidence>
<dbReference type="Proteomes" id="UP000293852">
    <property type="component" value="Unassembled WGS sequence"/>
</dbReference>
<feature type="domain" description="NAD-dependent epimerase/dehydratase" evidence="2">
    <location>
        <begin position="3"/>
        <end position="213"/>
    </location>
</feature>
<dbReference type="SUPFAM" id="SSF51735">
    <property type="entry name" value="NAD(P)-binding Rossmann-fold domains"/>
    <property type="match status" value="1"/>
</dbReference>
<dbReference type="InterPro" id="IPR036291">
    <property type="entry name" value="NAD(P)-bd_dom_sf"/>
</dbReference>
<accession>A0A4Q7LZ24</accession>
<dbReference type="PANTHER" id="PTHR11092:SF0">
    <property type="entry name" value="EPIMERASE FAMILY PROTEIN SDR39U1"/>
    <property type="match status" value="1"/>
</dbReference>
<evidence type="ECO:0000259" key="3">
    <source>
        <dbReference type="Pfam" id="PF08338"/>
    </source>
</evidence>
<dbReference type="EMBL" id="SGWX01000001">
    <property type="protein sequence ID" value="RZS60595.1"/>
    <property type="molecule type" value="Genomic_DNA"/>
</dbReference>
<dbReference type="NCBIfam" id="TIGR01777">
    <property type="entry name" value="yfcH"/>
    <property type="match status" value="1"/>
</dbReference>
<reference evidence="4 5" key="1">
    <citation type="submission" date="2019-02" db="EMBL/GenBank/DDBJ databases">
        <title>Sequencing the genomes of 1000 actinobacteria strains.</title>
        <authorList>
            <person name="Klenk H.-P."/>
        </authorList>
    </citation>
    <scope>NUCLEOTIDE SEQUENCE [LARGE SCALE GENOMIC DNA]</scope>
    <source>
        <strain evidence="4 5">DSM 16932</strain>
    </source>
</reference>
<protein>
    <recommendedName>
        <fullName evidence="6">TIGR01777 family protein</fullName>
    </recommendedName>
</protein>
<keyword evidence="5" id="KW-1185">Reference proteome</keyword>
<name>A0A4Q7LZ24_9MICO</name>
<feature type="domain" description="DUF1731" evidence="3">
    <location>
        <begin position="258"/>
        <end position="296"/>
    </location>
</feature>
<dbReference type="Pfam" id="PF08338">
    <property type="entry name" value="DUF1731"/>
    <property type="match status" value="1"/>
</dbReference>
<evidence type="ECO:0000313" key="5">
    <source>
        <dbReference type="Proteomes" id="UP000293852"/>
    </source>
</evidence>
<comment type="caution">
    <text evidence="4">The sequence shown here is derived from an EMBL/GenBank/DDBJ whole genome shotgun (WGS) entry which is preliminary data.</text>
</comment>
<dbReference type="PANTHER" id="PTHR11092">
    <property type="entry name" value="SUGAR NUCLEOTIDE EPIMERASE RELATED"/>
    <property type="match status" value="1"/>
</dbReference>
<dbReference type="InterPro" id="IPR010099">
    <property type="entry name" value="SDR39U1"/>
</dbReference>
<dbReference type="AlphaFoldDB" id="A0A4Q7LZ24"/>
<dbReference type="OrthoDB" id="9801773at2"/>
<dbReference type="RefSeq" id="WP_130412634.1">
    <property type="nucleotide sequence ID" value="NZ_SGWX01000001.1"/>
</dbReference>
<gene>
    <name evidence="4" type="ORF">EV386_0864</name>
</gene>
<dbReference type="InterPro" id="IPR013549">
    <property type="entry name" value="DUF1731"/>
</dbReference>
<evidence type="ECO:0000259" key="2">
    <source>
        <dbReference type="Pfam" id="PF01370"/>
    </source>
</evidence>
<dbReference type="InterPro" id="IPR001509">
    <property type="entry name" value="Epimerase_deHydtase"/>
</dbReference>
<comment type="similarity">
    <text evidence="1">Belongs to the NAD(P)-dependent epimerase/dehydratase family. SDR39U1 subfamily.</text>
</comment>
<sequence>MDIAVSGASGLIGRALTWSLTADGHRVVPLVRPGRPGAGVAWDPERGVIDGSGLEGLDAVVHLAGQGVASGPWSAARRERILGSRRDGAALLAGAMARLARPPRVLVSGSAVGYYGSRGDQVLTEDAEPGGDFLARVCVAWEAATRAAREAGVRVVHVRTGMVLATSGGALGPQRVAFRLGLGAKAGDGRQWMSWIHLDDEVAAIRHAIETPSLAGAANLVSPHPVTNAQFARSFARSLGRRAPLTIPRLATALPFGVGPLVESLLFVSQRAVPAALERAGFRFRHPDLDEALASL</sequence>
<dbReference type="Gene3D" id="3.40.50.720">
    <property type="entry name" value="NAD(P)-binding Rossmann-like Domain"/>
    <property type="match status" value="1"/>
</dbReference>
<evidence type="ECO:0000313" key="4">
    <source>
        <dbReference type="EMBL" id="RZS60595.1"/>
    </source>
</evidence>